<evidence type="ECO:0000313" key="6">
    <source>
        <dbReference type="EMBL" id="KAK9505593.1"/>
    </source>
</evidence>
<dbReference type="Pfam" id="PF00389">
    <property type="entry name" value="2-Hacid_dh"/>
    <property type="match status" value="1"/>
</dbReference>
<evidence type="ECO:0000313" key="7">
    <source>
        <dbReference type="Proteomes" id="UP001461498"/>
    </source>
</evidence>
<accession>A0AAW1D8X1</accession>
<dbReference type="EMBL" id="JAPXFL010000006">
    <property type="protein sequence ID" value="KAK9505593.1"/>
    <property type="molecule type" value="Genomic_DNA"/>
</dbReference>
<dbReference type="GO" id="GO:0030267">
    <property type="term" value="F:glyoxylate reductase (NADPH) activity"/>
    <property type="evidence" value="ECO:0007669"/>
    <property type="project" value="TreeGrafter"/>
</dbReference>
<dbReference type="PANTHER" id="PTHR10996">
    <property type="entry name" value="2-HYDROXYACID DEHYDROGENASE-RELATED"/>
    <property type="match status" value="1"/>
</dbReference>
<protein>
    <recommendedName>
        <fullName evidence="2">Glyoxylate reductase/hydroxypyruvate reductase</fullName>
    </recommendedName>
</protein>
<dbReference type="Proteomes" id="UP001461498">
    <property type="component" value="Unassembled WGS sequence"/>
</dbReference>
<organism evidence="6 7">
    <name type="scientific">Rhynocoris fuscipes</name>
    <dbReference type="NCBI Taxonomy" id="488301"/>
    <lineage>
        <taxon>Eukaryota</taxon>
        <taxon>Metazoa</taxon>
        <taxon>Ecdysozoa</taxon>
        <taxon>Arthropoda</taxon>
        <taxon>Hexapoda</taxon>
        <taxon>Insecta</taxon>
        <taxon>Pterygota</taxon>
        <taxon>Neoptera</taxon>
        <taxon>Paraneoptera</taxon>
        <taxon>Hemiptera</taxon>
        <taxon>Heteroptera</taxon>
        <taxon>Panheteroptera</taxon>
        <taxon>Cimicomorpha</taxon>
        <taxon>Reduviidae</taxon>
        <taxon>Harpactorinae</taxon>
        <taxon>Harpactorini</taxon>
        <taxon>Rhynocoris</taxon>
    </lineage>
</organism>
<dbReference type="CDD" id="cd05301">
    <property type="entry name" value="GDH"/>
    <property type="match status" value="1"/>
</dbReference>
<dbReference type="AlphaFoldDB" id="A0AAW1D8X1"/>
<dbReference type="Pfam" id="PF02826">
    <property type="entry name" value="2-Hacid_dh_C"/>
    <property type="match status" value="1"/>
</dbReference>
<dbReference type="PANTHER" id="PTHR10996:SF277">
    <property type="entry name" value="GLYOXYLATE REDUCTASE_HYDROXYPYRUVATE REDUCTASE"/>
    <property type="match status" value="1"/>
</dbReference>
<feature type="domain" description="D-isomer specific 2-hydroxyacid dehydrogenase NAD-binding" evidence="5">
    <location>
        <begin position="144"/>
        <end position="323"/>
    </location>
</feature>
<dbReference type="Gene3D" id="3.40.50.720">
    <property type="entry name" value="NAD(P)-binding Rossmann-like Domain"/>
    <property type="match status" value="2"/>
</dbReference>
<evidence type="ECO:0000256" key="3">
    <source>
        <dbReference type="RuleBase" id="RU003719"/>
    </source>
</evidence>
<keyword evidence="7" id="KW-1185">Reference proteome</keyword>
<dbReference type="GO" id="GO:0051287">
    <property type="term" value="F:NAD binding"/>
    <property type="evidence" value="ECO:0007669"/>
    <property type="project" value="InterPro"/>
</dbReference>
<dbReference type="FunFam" id="3.40.50.720:FF:000026">
    <property type="entry name" value="Glyoxylate/hydroxypyruvate reductase B"/>
    <property type="match status" value="1"/>
</dbReference>
<gene>
    <name evidence="6" type="ORF">O3M35_009605</name>
</gene>
<dbReference type="InterPro" id="IPR006139">
    <property type="entry name" value="D-isomer_2_OHA_DH_cat_dom"/>
</dbReference>
<comment type="similarity">
    <text evidence="3">Belongs to the D-isomer specific 2-hydroxyacid dehydrogenase family.</text>
</comment>
<feature type="domain" description="D-isomer specific 2-hydroxyacid dehydrogenase catalytic" evidence="4">
    <location>
        <begin position="45"/>
        <end position="352"/>
    </location>
</feature>
<evidence type="ECO:0000256" key="1">
    <source>
        <dbReference type="ARBA" id="ARBA00023002"/>
    </source>
</evidence>
<proteinExistence type="inferred from homology"/>
<evidence type="ECO:0000259" key="5">
    <source>
        <dbReference type="Pfam" id="PF02826"/>
    </source>
</evidence>
<keyword evidence="1 3" id="KW-0560">Oxidoreductase</keyword>
<dbReference type="GO" id="GO:0008465">
    <property type="term" value="F:hydroxypyruvate reductase (NADH) activity"/>
    <property type="evidence" value="ECO:0007669"/>
    <property type="project" value="TreeGrafter"/>
</dbReference>
<dbReference type="SUPFAM" id="SSF52283">
    <property type="entry name" value="Formate/glycerate dehydrogenase catalytic domain-like"/>
    <property type="match status" value="1"/>
</dbReference>
<dbReference type="InterPro" id="IPR036291">
    <property type="entry name" value="NAD(P)-bd_dom_sf"/>
</dbReference>
<reference evidence="6 7" key="1">
    <citation type="submission" date="2022-12" db="EMBL/GenBank/DDBJ databases">
        <title>Chromosome-level genome assembly of true bugs.</title>
        <authorList>
            <person name="Ma L."/>
            <person name="Li H."/>
        </authorList>
    </citation>
    <scope>NUCLEOTIDE SEQUENCE [LARGE SCALE GENOMIC DNA]</scope>
    <source>
        <strain evidence="6">Lab_2022b</strain>
    </source>
</reference>
<sequence length="357" mass="39698">MILNTNLVMVMHGCKLKDFGRLQYYYRKYSNMPRYKVFVTRSDYPKNSIAMLEGKCEVDMWDHEKFGEIKKDNLLKKLKGVHGLFCCLNDRIDEDIIKAAPDLKVISTMSVGVDHIDIKSLKAANIKLGYTPDVLTEATAELTVALLLATSRRLFEANSAIIRGEWKSAWAPVWMCGPGLKGSTVGVVGFGRIGQSVAAKLKCFGIYKLLYSANSEKSQGKELGATFTTLDNLLKESDFVIVTCSLNEKTKNLFTKEKFEQMKPTAIFINSSRGGVVDQDALYDALKNSKIRAAGLDVMTPEPLPSDHKLLTLSNCVILPHIGSATYQTRMSMSDLVVRNILTALNGDKMPAEYNLD</sequence>
<evidence type="ECO:0000256" key="2">
    <source>
        <dbReference type="ARBA" id="ARBA00073306"/>
    </source>
</evidence>
<comment type="caution">
    <text evidence="6">The sequence shown here is derived from an EMBL/GenBank/DDBJ whole genome shotgun (WGS) entry which is preliminary data.</text>
</comment>
<dbReference type="InterPro" id="IPR050223">
    <property type="entry name" value="D-isomer_2-hydroxyacid_DH"/>
</dbReference>
<dbReference type="SUPFAM" id="SSF51735">
    <property type="entry name" value="NAD(P)-binding Rossmann-fold domains"/>
    <property type="match status" value="1"/>
</dbReference>
<dbReference type="InterPro" id="IPR029753">
    <property type="entry name" value="D-isomer_DH_CS"/>
</dbReference>
<dbReference type="InterPro" id="IPR006140">
    <property type="entry name" value="D-isomer_DH_NAD-bd"/>
</dbReference>
<dbReference type="GO" id="GO:0005829">
    <property type="term" value="C:cytosol"/>
    <property type="evidence" value="ECO:0007669"/>
    <property type="project" value="TreeGrafter"/>
</dbReference>
<name>A0AAW1D8X1_9HEMI</name>
<evidence type="ECO:0000259" key="4">
    <source>
        <dbReference type="Pfam" id="PF00389"/>
    </source>
</evidence>
<dbReference type="PROSITE" id="PS00671">
    <property type="entry name" value="D_2_HYDROXYACID_DH_3"/>
    <property type="match status" value="1"/>
</dbReference>